<dbReference type="Proteomes" id="UP000188354">
    <property type="component" value="Chromosome LG07"/>
</dbReference>
<evidence type="ECO:0000313" key="7">
    <source>
        <dbReference type="Proteomes" id="UP000188354"/>
    </source>
</evidence>
<keyword evidence="3 4" id="KW-0808">Transferase</keyword>
<dbReference type="GO" id="GO:0035251">
    <property type="term" value="F:UDP-glucosyltransferase activity"/>
    <property type="evidence" value="ECO:0007669"/>
    <property type="project" value="InterPro"/>
</dbReference>
<name>A0A4P1RD82_LUPAN</name>
<evidence type="ECO:0000256" key="2">
    <source>
        <dbReference type="ARBA" id="ARBA00022676"/>
    </source>
</evidence>
<dbReference type="PANTHER" id="PTHR48048">
    <property type="entry name" value="GLYCOSYLTRANSFERASE"/>
    <property type="match status" value="1"/>
</dbReference>
<dbReference type="PANTHER" id="PTHR48048:SF33">
    <property type="entry name" value="ISOFLAVONE 7-O-GLUCOSYLTRANSFERASE 1"/>
    <property type="match status" value="1"/>
</dbReference>
<dbReference type="SUPFAM" id="SSF53756">
    <property type="entry name" value="UDP-Glycosyltransferase/glycogen phosphorylase"/>
    <property type="match status" value="1"/>
</dbReference>
<evidence type="ECO:0000313" key="6">
    <source>
        <dbReference type="EMBL" id="OIW08070.1"/>
    </source>
</evidence>
<gene>
    <name evidence="6" type="ORF">TanjilG_20171</name>
</gene>
<accession>A0A4P1RD82</accession>
<sequence>MNDTIVLYSSVGRGHLFSMIELGNLILTHNPSFSIKILIPTPTNTAKIDTTTFDCNSSITFHHLPITPPSSTTSTINLPPHLRIFDLARHGNLNLHHVLQSISKASNLKAIVLDFMNYSATEVTTALDIPTFFYYTSGAASLCVLLHWNTVEQHKTRFIKDKHTYLEVPGIPKFSTQELPPSPGDLGKVFLQISATMSESDGIIINTYNALDGRAIKALDEGLCFPEERNPPPVFCIGPVVSVSGGEKDDNGCLSWLNSQPSQSVVLLSFGSLGRFSKNQLKEIAIGLEKSEQRFLWVVRSESDEESLEELLPEGFLERTKEKGLVVRNWAPQAAILSHDSVGGFVTHCGWNSVLEAVCEGVPMVAWPLYAEQKLNRVVLVKEMKVALALKESEDGFVSATELGERVKELMNSEKGKEVREKILNMKVGAVKARAEGGSSYAALNRLTKSWKEKDHLSIFSPNTPFYNYSS</sequence>
<protein>
    <recommendedName>
        <fullName evidence="5">Glycosyltransferase</fullName>
        <ecNumber evidence="5">2.4.1.-</ecNumber>
    </recommendedName>
</protein>
<dbReference type="KEGG" id="lang:109352266"/>
<proteinExistence type="inferred from homology"/>
<dbReference type="EMBL" id="CM007367">
    <property type="protein sequence ID" value="OIW08070.1"/>
    <property type="molecule type" value="Genomic_DNA"/>
</dbReference>
<organism evidence="6 7">
    <name type="scientific">Lupinus angustifolius</name>
    <name type="common">Narrow-leaved blue lupine</name>
    <dbReference type="NCBI Taxonomy" id="3871"/>
    <lineage>
        <taxon>Eukaryota</taxon>
        <taxon>Viridiplantae</taxon>
        <taxon>Streptophyta</taxon>
        <taxon>Embryophyta</taxon>
        <taxon>Tracheophyta</taxon>
        <taxon>Spermatophyta</taxon>
        <taxon>Magnoliopsida</taxon>
        <taxon>eudicotyledons</taxon>
        <taxon>Gunneridae</taxon>
        <taxon>Pentapetalae</taxon>
        <taxon>rosids</taxon>
        <taxon>fabids</taxon>
        <taxon>Fabales</taxon>
        <taxon>Fabaceae</taxon>
        <taxon>Papilionoideae</taxon>
        <taxon>50 kb inversion clade</taxon>
        <taxon>genistoids sensu lato</taxon>
        <taxon>core genistoids</taxon>
        <taxon>Genisteae</taxon>
        <taxon>Lupinus</taxon>
    </lineage>
</organism>
<reference evidence="6 7" key="1">
    <citation type="journal article" date="2017" name="Plant Biotechnol. J.">
        <title>A comprehensive draft genome sequence for lupin (Lupinus angustifolius), an emerging health food: insights into plant-microbe interactions and legume evolution.</title>
        <authorList>
            <person name="Hane J.K."/>
            <person name="Ming Y."/>
            <person name="Kamphuis L.G."/>
            <person name="Nelson M.N."/>
            <person name="Garg G."/>
            <person name="Atkins C.A."/>
            <person name="Bayer P.E."/>
            <person name="Bravo A."/>
            <person name="Bringans S."/>
            <person name="Cannon S."/>
            <person name="Edwards D."/>
            <person name="Foley R."/>
            <person name="Gao L.L."/>
            <person name="Harrison M.J."/>
            <person name="Huang W."/>
            <person name="Hurgobin B."/>
            <person name="Li S."/>
            <person name="Liu C.W."/>
            <person name="McGrath A."/>
            <person name="Morahan G."/>
            <person name="Murray J."/>
            <person name="Weller J."/>
            <person name="Jian J."/>
            <person name="Singh K.B."/>
        </authorList>
    </citation>
    <scope>NUCLEOTIDE SEQUENCE [LARGE SCALE GENOMIC DNA]</scope>
    <source>
        <strain evidence="7">cv. Tanjil</strain>
        <tissue evidence="6">Whole plant</tissue>
    </source>
</reference>
<dbReference type="PROSITE" id="PS00375">
    <property type="entry name" value="UDPGT"/>
    <property type="match status" value="1"/>
</dbReference>
<comment type="similarity">
    <text evidence="1 4">Belongs to the UDP-glycosyltransferase family.</text>
</comment>
<keyword evidence="7" id="KW-1185">Reference proteome</keyword>
<dbReference type="CDD" id="cd03784">
    <property type="entry name" value="GT1_Gtf-like"/>
    <property type="match status" value="1"/>
</dbReference>
<evidence type="ECO:0000256" key="4">
    <source>
        <dbReference type="RuleBase" id="RU003718"/>
    </source>
</evidence>
<evidence type="ECO:0000256" key="3">
    <source>
        <dbReference type="ARBA" id="ARBA00022679"/>
    </source>
</evidence>
<evidence type="ECO:0000256" key="5">
    <source>
        <dbReference type="RuleBase" id="RU362057"/>
    </source>
</evidence>
<dbReference type="InterPro" id="IPR050481">
    <property type="entry name" value="UDP-glycosyltransf_plant"/>
</dbReference>
<dbReference type="OrthoDB" id="5835829at2759"/>
<dbReference type="FunFam" id="3.40.50.2000:FF:000020">
    <property type="entry name" value="Glycosyltransferase"/>
    <property type="match status" value="1"/>
</dbReference>
<dbReference type="Gramene" id="OIW08070">
    <property type="protein sequence ID" value="OIW08070"/>
    <property type="gene ID" value="TanjilG_20171"/>
</dbReference>
<dbReference type="EC" id="2.4.1.-" evidence="5"/>
<dbReference type="Gene3D" id="3.40.50.2000">
    <property type="entry name" value="Glycogen Phosphorylase B"/>
    <property type="match status" value="2"/>
</dbReference>
<dbReference type="AlphaFoldDB" id="A0A4P1RD82"/>
<keyword evidence="2 4" id="KW-0328">Glycosyltransferase</keyword>
<evidence type="ECO:0000256" key="1">
    <source>
        <dbReference type="ARBA" id="ARBA00009995"/>
    </source>
</evidence>
<dbReference type="Pfam" id="PF00201">
    <property type="entry name" value="UDPGT"/>
    <property type="match status" value="1"/>
</dbReference>
<dbReference type="InterPro" id="IPR002213">
    <property type="entry name" value="UDP_glucos_trans"/>
</dbReference>
<dbReference type="InterPro" id="IPR035595">
    <property type="entry name" value="UDP_glycos_trans_CS"/>
</dbReference>